<evidence type="ECO:0000313" key="2">
    <source>
        <dbReference type="Proteomes" id="UP000295244"/>
    </source>
</evidence>
<keyword evidence="2" id="KW-1185">Reference proteome</keyword>
<dbReference type="OrthoDB" id="1525146at2"/>
<dbReference type="EMBL" id="SKBU01000001">
    <property type="protein sequence ID" value="TCJ20702.1"/>
    <property type="molecule type" value="Genomic_DNA"/>
</dbReference>
<accession>A0A4V2NXC5</accession>
<sequence>MIVYLDEDGYRQAVSDLDDDWPAYARLNVSNQLVYHAGEPAEKYALRGYDSVHLASAFRSAVRPSPVATDAILLRAAQ</sequence>
<proteinExistence type="predicted"/>
<organism evidence="1 2">
    <name type="scientific">Rubrobacter taiwanensis</name>
    <dbReference type="NCBI Taxonomy" id="185139"/>
    <lineage>
        <taxon>Bacteria</taxon>
        <taxon>Bacillati</taxon>
        <taxon>Actinomycetota</taxon>
        <taxon>Rubrobacteria</taxon>
        <taxon>Rubrobacterales</taxon>
        <taxon>Rubrobacteraceae</taxon>
        <taxon>Rubrobacter</taxon>
    </lineage>
</organism>
<protein>
    <submittedName>
        <fullName evidence="1">Uncharacterized protein</fullName>
    </submittedName>
</protein>
<comment type="caution">
    <text evidence="1">The sequence shown here is derived from an EMBL/GenBank/DDBJ whole genome shotgun (WGS) entry which is preliminary data.</text>
</comment>
<reference evidence="1 2" key="1">
    <citation type="submission" date="2019-03" db="EMBL/GenBank/DDBJ databases">
        <title>Whole genome sequence of a novel Rubrobacter taiwanensis strain, isolated from Yellowstone National Park.</title>
        <authorList>
            <person name="Freed S."/>
            <person name="Ramaley R.F."/>
            <person name="Kyndt J.A."/>
        </authorList>
    </citation>
    <scope>NUCLEOTIDE SEQUENCE [LARGE SCALE GENOMIC DNA]</scope>
    <source>
        <strain evidence="1 2">Yellowstone</strain>
    </source>
</reference>
<evidence type="ECO:0000313" key="1">
    <source>
        <dbReference type="EMBL" id="TCJ20702.1"/>
    </source>
</evidence>
<gene>
    <name evidence="1" type="ORF">E0L93_00270</name>
</gene>
<dbReference type="AlphaFoldDB" id="A0A4V2NXC5"/>
<name>A0A4V2NXC5_9ACTN</name>
<dbReference type="RefSeq" id="WP_132687111.1">
    <property type="nucleotide sequence ID" value="NZ_SKBU01000001.1"/>
</dbReference>
<dbReference type="Gene3D" id="3.40.50.1010">
    <property type="entry name" value="5'-nuclease"/>
    <property type="match status" value="1"/>
</dbReference>
<dbReference type="Proteomes" id="UP000295244">
    <property type="component" value="Unassembled WGS sequence"/>
</dbReference>